<name>A0A8X8A7R4_POPTO</name>
<protein>
    <submittedName>
        <fullName evidence="2">Uncharacterized protein</fullName>
    </submittedName>
</protein>
<proteinExistence type="predicted"/>
<evidence type="ECO:0000313" key="2">
    <source>
        <dbReference type="EMBL" id="KAG6782070.1"/>
    </source>
</evidence>
<sequence length="162" mass="18011">MEEAAPEEVTKDMKTRDDDEDKAAEEAGSIEVAEDRTDKVEDLAEKVPQTEAAKENAPGHKDIPDSVLDVQFLGGLMAYLKNKNCIIIQMVYLSDTFELQKVVPNPLLFCKLSALSLVIFPQESWVPLLSLSGSSSPSLPFLPMARIPYLFPQFVLSCRHDI</sequence>
<keyword evidence="3" id="KW-1185">Reference proteome</keyword>
<accession>A0A8X8A7R4</accession>
<reference evidence="2" key="1">
    <citation type="journal article" date="2020" name="bioRxiv">
        <title>Hybrid origin of Populus tomentosa Carr. identified through genome sequencing and phylogenomic analysis.</title>
        <authorList>
            <person name="An X."/>
            <person name="Gao K."/>
            <person name="Chen Z."/>
            <person name="Li J."/>
            <person name="Yang X."/>
            <person name="Yang X."/>
            <person name="Zhou J."/>
            <person name="Guo T."/>
            <person name="Zhao T."/>
            <person name="Huang S."/>
            <person name="Miao D."/>
            <person name="Khan W.U."/>
            <person name="Rao P."/>
            <person name="Ye M."/>
            <person name="Lei B."/>
            <person name="Liao W."/>
            <person name="Wang J."/>
            <person name="Ji L."/>
            <person name="Li Y."/>
            <person name="Guo B."/>
            <person name="Mustafa N.S."/>
            <person name="Li S."/>
            <person name="Yun Q."/>
            <person name="Keller S.R."/>
            <person name="Mao J."/>
            <person name="Zhang R."/>
            <person name="Strauss S.H."/>
        </authorList>
    </citation>
    <scope>NUCLEOTIDE SEQUENCE</scope>
    <source>
        <strain evidence="2">GM15</strain>
        <tissue evidence="2">Leaf</tissue>
    </source>
</reference>
<comment type="caution">
    <text evidence="2">The sequence shown here is derived from an EMBL/GenBank/DDBJ whole genome shotgun (WGS) entry which is preliminary data.</text>
</comment>
<organism evidence="2 3">
    <name type="scientific">Populus tomentosa</name>
    <name type="common">Chinese white poplar</name>
    <dbReference type="NCBI Taxonomy" id="118781"/>
    <lineage>
        <taxon>Eukaryota</taxon>
        <taxon>Viridiplantae</taxon>
        <taxon>Streptophyta</taxon>
        <taxon>Embryophyta</taxon>
        <taxon>Tracheophyta</taxon>
        <taxon>Spermatophyta</taxon>
        <taxon>Magnoliopsida</taxon>
        <taxon>eudicotyledons</taxon>
        <taxon>Gunneridae</taxon>
        <taxon>Pentapetalae</taxon>
        <taxon>rosids</taxon>
        <taxon>fabids</taxon>
        <taxon>Malpighiales</taxon>
        <taxon>Salicaceae</taxon>
        <taxon>Saliceae</taxon>
        <taxon>Populus</taxon>
    </lineage>
</organism>
<gene>
    <name evidence="2" type="ORF">POTOM_011458</name>
</gene>
<dbReference type="EMBL" id="JAAWWB010000005">
    <property type="protein sequence ID" value="KAG6782070.1"/>
    <property type="molecule type" value="Genomic_DNA"/>
</dbReference>
<evidence type="ECO:0000313" key="3">
    <source>
        <dbReference type="Proteomes" id="UP000886885"/>
    </source>
</evidence>
<dbReference type="AlphaFoldDB" id="A0A8X8A7R4"/>
<evidence type="ECO:0000256" key="1">
    <source>
        <dbReference type="SAM" id="MobiDB-lite"/>
    </source>
</evidence>
<dbReference type="OrthoDB" id="858911at2759"/>
<dbReference type="Proteomes" id="UP000886885">
    <property type="component" value="Chromosome 3A"/>
</dbReference>
<feature type="region of interest" description="Disordered" evidence="1">
    <location>
        <begin position="1"/>
        <end position="39"/>
    </location>
</feature>
<feature type="compositionally biased region" description="Basic and acidic residues" evidence="1">
    <location>
        <begin position="8"/>
        <end position="17"/>
    </location>
</feature>